<dbReference type="SUPFAM" id="SSF52540">
    <property type="entry name" value="P-loop containing nucleoside triphosphate hydrolases"/>
    <property type="match status" value="1"/>
</dbReference>
<dbReference type="Gene3D" id="3.40.50.300">
    <property type="entry name" value="P-loop containing nucleotide triphosphate hydrolases"/>
    <property type="match status" value="1"/>
</dbReference>
<gene>
    <name evidence="1" type="ORF">ATK86_3876</name>
</gene>
<keyword evidence="1" id="KW-0808">Transferase</keyword>
<reference evidence="1 2" key="1">
    <citation type="submission" date="2017-12" db="EMBL/GenBank/DDBJ databases">
        <title>Sequencing the genomes of 1000 Actinobacteria strains.</title>
        <authorList>
            <person name="Klenk H.-P."/>
        </authorList>
    </citation>
    <scope>NUCLEOTIDE SEQUENCE [LARGE SCALE GENOMIC DNA]</scope>
    <source>
        <strain evidence="1 2">DSM 44489</strain>
    </source>
</reference>
<dbReference type="RefSeq" id="WP_245914555.1">
    <property type="nucleotide sequence ID" value="NZ_PJMW01000002.1"/>
</dbReference>
<dbReference type="EMBL" id="PJMW01000002">
    <property type="protein sequence ID" value="PKV79482.1"/>
    <property type="molecule type" value="Genomic_DNA"/>
</dbReference>
<comment type="caution">
    <text evidence="1">The sequence shown here is derived from an EMBL/GenBank/DDBJ whole genome shotgun (WGS) entry which is preliminary data.</text>
</comment>
<dbReference type="AlphaFoldDB" id="A0A2N3VCX1"/>
<keyword evidence="1" id="KW-0418">Kinase</keyword>
<dbReference type="GO" id="GO:0016301">
    <property type="term" value="F:kinase activity"/>
    <property type="evidence" value="ECO:0007669"/>
    <property type="project" value="UniProtKB-KW"/>
</dbReference>
<proteinExistence type="predicted"/>
<dbReference type="InterPro" id="IPR027417">
    <property type="entry name" value="P-loop_NTPase"/>
</dbReference>
<evidence type="ECO:0000313" key="2">
    <source>
        <dbReference type="Proteomes" id="UP000233766"/>
    </source>
</evidence>
<evidence type="ECO:0000313" key="1">
    <source>
        <dbReference type="EMBL" id="PKV79482.1"/>
    </source>
</evidence>
<dbReference type="PANTHER" id="PTHR37807:SF3">
    <property type="entry name" value="OS07G0160300 PROTEIN"/>
    <property type="match status" value="1"/>
</dbReference>
<sequence length="199" mass="20845">MPDVPKFVMANSPHSPVLVVVSGPPGSGKSTLAHALAAEIGVPAIVRDEIKQGMVQAATDRVTDYDDLNIPVLHAFFGVLTLLARAGVSVVAEAAFQDKLWRPGLTALAEFAEIRVIHCTAPQSVLHERIAHRVGSDPHRQAHNDQGLLAAIAAGGQPVGAFVPVNMDVAELAVDTTDGYQPGLKAITQFATQPAQGKA</sequence>
<accession>A0A2N3VCX1</accession>
<dbReference type="PANTHER" id="PTHR37807">
    <property type="entry name" value="OS07G0160300 PROTEIN"/>
    <property type="match status" value="1"/>
</dbReference>
<keyword evidence="2" id="KW-1185">Reference proteome</keyword>
<dbReference type="Proteomes" id="UP000233766">
    <property type="component" value="Unassembled WGS sequence"/>
</dbReference>
<dbReference type="Pfam" id="PF13671">
    <property type="entry name" value="AAA_33"/>
    <property type="match status" value="1"/>
</dbReference>
<organism evidence="1 2">
    <name type="scientific">Nocardia fluminea</name>
    <dbReference type="NCBI Taxonomy" id="134984"/>
    <lineage>
        <taxon>Bacteria</taxon>
        <taxon>Bacillati</taxon>
        <taxon>Actinomycetota</taxon>
        <taxon>Actinomycetes</taxon>
        <taxon>Mycobacteriales</taxon>
        <taxon>Nocardiaceae</taxon>
        <taxon>Nocardia</taxon>
    </lineage>
</organism>
<protein>
    <submittedName>
        <fullName evidence="1">Putative kinase</fullName>
    </submittedName>
</protein>
<name>A0A2N3VCX1_9NOCA</name>